<feature type="domain" description="Fibronectin type III-like" evidence="3">
    <location>
        <begin position="667"/>
        <end position="736"/>
    </location>
</feature>
<dbReference type="PANTHER" id="PTHR42715:SF10">
    <property type="entry name" value="BETA-GLUCOSIDASE"/>
    <property type="match status" value="1"/>
</dbReference>
<dbReference type="InterPro" id="IPR036962">
    <property type="entry name" value="Glyco_hydro_3_N_sf"/>
</dbReference>
<accession>A0A7Y6IIT3</accession>
<dbReference type="SUPFAM" id="SSF51445">
    <property type="entry name" value="(Trans)glycosidases"/>
    <property type="match status" value="1"/>
</dbReference>
<dbReference type="SUPFAM" id="SSF52279">
    <property type="entry name" value="Beta-D-glucan exohydrolase, C-terminal domain"/>
    <property type="match status" value="1"/>
</dbReference>
<dbReference type="Pfam" id="PF14310">
    <property type="entry name" value="Fn3-like"/>
    <property type="match status" value="1"/>
</dbReference>
<dbReference type="AlphaFoldDB" id="A0A7Y6IIT3"/>
<sequence>MNAADPQSLHGRRSRRVEELVAGLSLDEKLAQLVGVWLDVDREEGVVAPLQDAMQGEDVEFETFARHGLGHVTRHFGTRPVDPGWASARLAERQRWLMERTRPGIPALAHEECLTGLAAWRATTYPVPPAWGASFDPGLVERMARRIGEDMAALGVHQGLAPVLDVIRDQRWGRVEECVSEDPYEVAVVGAAYVRGLQSAGVIATLKHFVGYSNSRAGRNLAPVHAGPREVADTLLFPFEVAVRDAGAGSVMHSYAEIDGVPVAADPTYLTAVLRDAWRFEGTVVADYFAVAFLHTLHAVAADAGDAAVQALTAGIDVELPTGVAYLEPLKRAVLAGHVPEDLVDRALRRVLAQKAALGLLDDDYQPEPSGPVDLDPPASREVARRLAEESVVLLANDGVLPLGGAAGRRVAVLGPNADSVAALFGCYAFVNHVLPRFPDVAPGIEAPTLLDALRAELPEAEVLHERGTGVDDGDRTGIAAAARLAASCDVAILVLGDRSGLFGRGTSGEGCDVESLDLPGAQAELAEAVLATGTPVVVVLLTGRAYAVPGLLGRAAAVVQAFFPGEEGAGAVARVLSGAVNPSGRLPMSMPRSAAGQPYSYLHPRLGAASSVSNIDPAPALPFGHGLSYTAFAYSGLTADESAPAAGGSIRCAVTVRNTGGRPGAEVVQVYASDTVASVTRPLAQLVGFARVELEPGQAARVGFDVPLRLLAFTGRDGRRVVEPGEVVVSVRRSAADVVAERPVTITGPVYEVTGAERRLTEVSVRLLADRPATEDPS</sequence>
<dbReference type="InterPro" id="IPR017853">
    <property type="entry name" value="GH"/>
</dbReference>
<dbReference type="Gene3D" id="3.20.20.300">
    <property type="entry name" value="Glycoside hydrolase, family 3, N-terminal domain"/>
    <property type="match status" value="1"/>
</dbReference>
<dbReference type="InterPro" id="IPR036881">
    <property type="entry name" value="Glyco_hydro_3_C_sf"/>
</dbReference>
<keyword evidence="2 4" id="KW-0378">Hydrolase</keyword>
<dbReference type="EMBL" id="JABWGO010000001">
    <property type="protein sequence ID" value="NUW39052.1"/>
    <property type="molecule type" value="Genomic_DNA"/>
</dbReference>
<dbReference type="InterPro" id="IPR013783">
    <property type="entry name" value="Ig-like_fold"/>
</dbReference>
<reference evidence="4 5" key="1">
    <citation type="submission" date="2020-06" db="EMBL/GenBank/DDBJ databases">
        <authorList>
            <person name="Chanama M."/>
        </authorList>
    </citation>
    <scope>NUCLEOTIDE SEQUENCE [LARGE SCALE GENOMIC DNA]</scope>
    <source>
        <strain evidence="4 5">TBRC6557</strain>
    </source>
</reference>
<dbReference type="Gene3D" id="3.40.50.1700">
    <property type="entry name" value="Glycoside hydrolase family 3 C-terminal domain"/>
    <property type="match status" value="1"/>
</dbReference>
<dbReference type="GO" id="GO:0004553">
    <property type="term" value="F:hydrolase activity, hydrolyzing O-glycosyl compounds"/>
    <property type="evidence" value="ECO:0007669"/>
    <property type="project" value="InterPro"/>
</dbReference>
<gene>
    <name evidence="4" type="ORF">HT134_02765</name>
</gene>
<comment type="similarity">
    <text evidence="1">Belongs to the glycosyl hydrolase 3 family.</text>
</comment>
<evidence type="ECO:0000259" key="3">
    <source>
        <dbReference type="SMART" id="SM01217"/>
    </source>
</evidence>
<evidence type="ECO:0000313" key="5">
    <source>
        <dbReference type="Proteomes" id="UP000546126"/>
    </source>
</evidence>
<proteinExistence type="inferred from homology"/>
<dbReference type="PANTHER" id="PTHR42715">
    <property type="entry name" value="BETA-GLUCOSIDASE"/>
    <property type="match status" value="1"/>
</dbReference>
<dbReference type="Pfam" id="PF00933">
    <property type="entry name" value="Glyco_hydro_3"/>
    <property type="match status" value="1"/>
</dbReference>
<comment type="caution">
    <text evidence="4">The sequence shown here is derived from an EMBL/GenBank/DDBJ whole genome shotgun (WGS) entry which is preliminary data.</text>
</comment>
<evidence type="ECO:0000256" key="1">
    <source>
        <dbReference type="ARBA" id="ARBA00005336"/>
    </source>
</evidence>
<organism evidence="4 5">
    <name type="scientific">Nonomuraea rhodomycinica</name>
    <dbReference type="NCBI Taxonomy" id="1712872"/>
    <lineage>
        <taxon>Bacteria</taxon>
        <taxon>Bacillati</taxon>
        <taxon>Actinomycetota</taxon>
        <taxon>Actinomycetes</taxon>
        <taxon>Streptosporangiales</taxon>
        <taxon>Streptosporangiaceae</taxon>
        <taxon>Nonomuraea</taxon>
    </lineage>
</organism>
<evidence type="ECO:0000313" key="4">
    <source>
        <dbReference type="EMBL" id="NUW39052.1"/>
    </source>
</evidence>
<dbReference type="Proteomes" id="UP000546126">
    <property type="component" value="Unassembled WGS sequence"/>
</dbReference>
<protein>
    <submittedName>
        <fullName evidence="4">Glycoside hydrolase family 3 C-terminal domain-containing protein</fullName>
    </submittedName>
</protein>
<dbReference type="Gene3D" id="2.60.40.10">
    <property type="entry name" value="Immunoglobulins"/>
    <property type="match status" value="1"/>
</dbReference>
<dbReference type="SMART" id="SM01217">
    <property type="entry name" value="Fn3_like"/>
    <property type="match status" value="1"/>
</dbReference>
<keyword evidence="5" id="KW-1185">Reference proteome</keyword>
<dbReference type="InterPro" id="IPR002772">
    <property type="entry name" value="Glyco_hydro_3_C"/>
</dbReference>
<name>A0A7Y6IIT3_9ACTN</name>
<evidence type="ECO:0000256" key="2">
    <source>
        <dbReference type="ARBA" id="ARBA00022801"/>
    </source>
</evidence>
<dbReference type="Pfam" id="PF01915">
    <property type="entry name" value="Glyco_hydro_3_C"/>
    <property type="match status" value="1"/>
</dbReference>
<dbReference type="InterPro" id="IPR050288">
    <property type="entry name" value="Cellulose_deg_GH3"/>
</dbReference>
<dbReference type="InterPro" id="IPR026891">
    <property type="entry name" value="Fn3-like"/>
</dbReference>
<dbReference type="RefSeq" id="WP_175598651.1">
    <property type="nucleotide sequence ID" value="NZ_JABWGO010000001.1"/>
</dbReference>
<dbReference type="PRINTS" id="PR00133">
    <property type="entry name" value="GLHYDRLASE3"/>
</dbReference>
<dbReference type="GO" id="GO:0005975">
    <property type="term" value="P:carbohydrate metabolic process"/>
    <property type="evidence" value="ECO:0007669"/>
    <property type="project" value="InterPro"/>
</dbReference>
<dbReference type="InterPro" id="IPR001764">
    <property type="entry name" value="Glyco_hydro_3_N"/>
</dbReference>